<evidence type="ECO:0000313" key="2">
    <source>
        <dbReference type="Proteomes" id="UP000245433"/>
    </source>
</evidence>
<comment type="caution">
    <text evidence="1">The sequence shown here is derived from an EMBL/GenBank/DDBJ whole genome shotgun (WGS) entry which is preliminary data.</text>
</comment>
<reference evidence="1 2" key="1">
    <citation type="submission" date="2018-04" db="EMBL/GenBank/DDBJ databases">
        <title>Genomic Encyclopedia of Type Strains, Phase IV (KMG-IV): sequencing the most valuable type-strain genomes for metagenomic binning, comparative biology and taxonomic classification.</title>
        <authorList>
            <person name="Goeker M."/>
        </authorList>
    </citation>
    <scope>NUCLEOTIDE SEQUENCE [LARGE SCALE GENOMIC DNA]</scope>
    <source>
        <strain evidence="1 2">DSM 28795</strain>
    </source>
</reference>
<dbReference type="Proteomes" id="UP000245433">
    <property type="component" value="Unassembled WGS sequence"/>
</dbReference>
<sequence length="434" mass="48010">MENQPQINQLDALILRNTVGDELNLMRTQPAELEQGKYREVLADGTLGVAGAFASANLTQTVAMTTDIGQQLFTNAMDPTALMHFNNGGVGTAVKSVGGKIIGHSGFTPVNGITVAGTVSNPAVPLIMMTTMVVKEQFQEINEKLDVITDKLNAVVDIMHAEKMGQLLTIDERIKAITKQTNISDANLNELATMANDAQNVYHQYKILLDQSDVTDLLKVKGFNDQGRVKAMMQKVAASDYMQFFKVAYYADSLSWLVRLTIIASMVKRGEDSAVIEERVNAFKEQYELSFVNNAKTYVEKVRTPIVEKALTMVTKMDSLGDVTDGAFNKLTEVAGHLPFKAAKKVRSHAENYQKSTEDEKEKLTLDLDNQFDALTQPVFGQEVGTIADNVIQQLTTPQEIVYAMEDGSDEVRIFVRDEKIEVVDGRIDRLKSN</sequence>
<accession>A0A2U1DF64</accession>
<name>A0A2U1DF64_9LACO</name>
<dbReference type="EMBL" id="QEKT01000001">
    <property type="protein sequence ID" value="PVY86325.1"/>
    <property type="molecule type" value="Genomic_DNA"/>
</dbReference>
<proteinExistence type="predicted"/>
<protein>
    <submittedName>
        <fullName evidence="1">Uncharacterized protein</fullName>
    </submittedName>
</protein>
<evidence type="ECO:0000313" key="1">
    <source>
        <dbReference type="EMBL" id="PVY86325.1"/>
    </source>
</evidence>
<dbReference type="RefSeq" id="WP_089937612.1">
    <property type="nucleotide sequence ID" value="NZ_CAKOEX010000001.1"/>
</dbReference>
<keyword evidence="2" id="KW-1185">Reference proteome</keyword>
<gene>
    <name evidence="1" type="ORF">C7384_101240</name>
</gene>
<dbReference type="AlphaFoldDB" id="A0A2U1DF64"/>
<organism evidence="1 2">
    <name type="scientific">Convivina intestini</name>
    <dbReference type="NCBI Taxonomy" id="1505726"/>
    <lineage>
        <taxon>Bacteria</taxon>
        <taxon>Bacillati</taxon>
        <taxon>Bacillota</taxon>
        <taxon>Bacilli</taxon>
        <taxon>Lactobacillales</taxon>
        <taxon>Lactobacillaceae</taxon>
        <taxon>Convivina</taxon>
    </lineage>
</organism>